<evidence type="ECO:0000256" key="1">
    <source>
        <dbReference type="ARBA" id="ARBA00005721"/>
    </source>
</evidence>
<organism evidence="3 4">
    <name type="scientific">Microlunatus kandeliicorticis</name>
    <dbReference type="NCBI Taxonomy" id="1759536"/>
    <lineage>
        <taxon>Bacteria</taxon>
        <taxon>Bacillati</taxon>
        <taxon>Actinomycetota</taxon>
        <taxon>Actinomycetes</taxon>
        <taxon>Propionibacteriales</taxon>
        <taxon>Propionibacteriaceae</taxon>
        <taxon>Microlunatus</taxon>
    </lineage>
</organism>
<evidence type="ECO:0000313" key="3">
    <source>
        <dbReference type="EMBL" id="MBA8795927.1"/>
    </source>
</evidence>
<proteinExistence type="inferred from homology"/>
<protein>
    <submittedName>
        <fullName evidence="3">Putative alkaline shock family protein YloU</fullName>
    </submittedName>
</protein>
<dbReference type="InterPro" id="IPR005531">
    <property type="entry name" value="Asp23"/>
</dbReference>
<comment type="caution">
    <text evidence="3">The sequence shown here is derived from an EMBL/GenBank/DDBJ whole genome shotgun (WGS) entry which is preliminary data.</text>
</comment>
<reference evidence="3 4" key="1">
    <citation type="submission" date="2020-07" db="EMBL/GenBank/DDBJ databases">
        <title>Sequencing the genomes of 1000 actinobacteria strains.</title>
        <authorList>
            <person name="Klenk H.-P."/>
        </authorList>
    </citation>
    <scope>NUCLEOTIDE SEQUENCE [LARGE SCALE GENOMIC DNA]</scope>
    <source>
        <strain evidence="3 4">DSM 100723</strain>
    </source>
</reference>
<feature type="region of interest" description="Disordered" evidence="2">
    <location>
        <begin position="1"/>
        <end position="35"/>
    </location>
</feature>
<sequence length="172" mass="18041">MSQSVVPATGEERRQAEAKAAKEQAKAQEQQQPKELDALHTEHGDTSIADTVVAKIAGIAAREVPGVFAMGNAARRAINQLAQRIPGGQTNVSGGVSVEKGERQTAIEIAIVVDYGVSIVNVADQIRENVINAVEYGTGLEVVGVNVNVTDVHLPEDDDDADTGSSSSEGLR</sequence>
<dbReference type="RefSeq" id="WP_182561527.1">
    <property type="nucleotide sequence ID" value="NZ_JACGWT010000006.1"/>
</dbReference>
<feature type="region of interest" description="Disordered" evidence="2">
    <location>
        <begin position="153"/>
        <end position="172"/>
    </location>
</feature>
<feature type="compositionally biased region" description="Basic and acidic residues" evidence="2">
    <location>
        <begin position="10"/>
        <end position="35"/>
    </location>
</feature>
<name>A0A7W3P7G1_9ACTN</name>
<keyword evidence="4" id="KW-1185">Reference proteome</keyword>
<dbReference type="Pfam" id="PF03780">
    <property type="entry name" value="Asp23"/>
    <property type="match status" value="1"/>
</dbReference>
<dbReference type="EMBL" id="JACGWT010000006">
    <property type="protein sequence ID" value="MBA8795927.1"/>
    <property type="molecule type" value="Genomic_DNA"/>
</dbReference>
<feature type="compositionally biased region" description="Low complexity" evidence="2">
    <location>
        <begin position="163"/>
        <end position="172"/>
    </location>
</feature>
<dbReference type="PANTHER" id="PTHR34297:SF3">
    <property type="entry name" value="ALKALINE SHOCK PROTEIN 23"/>
    <property type="match status" value="1"/>
</dbReference>
<dbReference type="Proteomes" id="UP000523079">
    <property type="component" value="Unassembled WGS sequence"/>
</dbReference>
<accession>A0A7W3P7G1</accession>
<dbReference type="PANTHER" id="PTHR34297">
    <property type="entry name" value="HYPOTHETICAL CYTOSOLIC PROTEIN-RELATED"/>
    <property type="match status" value="1"/>
</dbReference>
<dbReference type="AlphaFoldDB" id="A0A7W3P7G1"/>
<evidence type="ECO:0000256" key="2">
    <source>
        <dbReference type="SAM" id="MobiDB-lite"/>
    </source>
</evidence>
<gene>
    <name evidence="3" type="ORF">FHX74_003568</name>
</gene>
<evidence type="ECO:0000313" key="4">
    <source>
        <dbReference type="Proteomes" id="UP000523079"/>
    </source>
</evidence>
<comment type="similarity">
    <text evidence="1">Belongs to the asp23 family.</text>
</comment>